<feature type="compositionally biased region" description="Basic and acidic residues" evidence="3">
    <location>
        <begin position="402"/>
        <end position="411"/>
    </location>
</feature>
<dbReference type="EMBL" id="JARBJD010000136">
    <property type="protein sequence ID" value="KAK2950387.1"/>
    <property type="molecule type" value="Genomic_DNA"/>
</dbReference>
<keyword evidence="7" id="KW-1185">Reference proteome</keyword>
<feature type="compositionally biased region" description="Basic and acidic residues" evidence="3">
    <location>
        <begin position="1847"/>
        <end position="1864"/>
    </location>
</feature>
<name>A0ABQ9XGB7_9EUKA</name>
<feature type="region of interest" description="Disordered" evidence="3">
    <location>
        <begin position="1127"/>
        <end position="1149"/>
    </location>
</feature>
<feature type="compositionally biased region" description="Polar residues" evidence="3">
    <location>
        <begin position="412"/>
        <end position="431"/>
    </location>
</feature>
<dbReference type="PANTHER" id="PTHR23317">
    <property type="entry name" value="DEDICATOR OF CYTOKINESIS DOCK"/>
    <property type="match status" value="1"/>
</dbReference>
<keyword evidence="1" id="KW-0344">Guanine-nucleotide releasing factor</keyword>
<evidence type="ECO:0000259" key="4">
    <source>
        <dbReference type="PROSITE" id="PS51650"/>
    </source>
</evidence>
<evidence type="ECO:0000256" key="3">
    <source>
        <dbReference type="SAM" id="MobiDB-lite"/>
    </source>
</evidence>
<dbReference type="Pfam" id="PF06920">
    <property type="entry name" value="DHR-2_Lobe_A"/>
    <property type="match status" value="1"/>
</dbReference>
<dbReference type="Pfam" id="PF20421">
    <property type="entry name" value="DHR-2_Lobe_C"/>
    <property type="match status" value="1"/>
</dbReference>
<dbReference type="PROSITE" id="PS51651">
    <property type="entry name" value="DOCKER"/>
    <property type="match status" value="1"/>
</dbReference>
<dbReference type="Pfam" id="PF14429">
    <property type="entry name" value="DOCK-C2"/>
    <property type="match status" value="1"/>
</dbReference>
<feature type="region of interest" description="Disordered" evidence="3">
    <location>
        <begin position="335"/>
        <end position="362"/>
    </location>
</feature>
<dbReference type="InterPro" id="IPR035892">
    <property type="entry name" value="C2_domain_sf"/>
</dbReference>
<evidence type="ECO:0000256" key="2">
    <source>
        <dbReference type="PROSITE-ProRule" id="PRU00983"/>
    </source>
</evidence>
<dbReference type="Gene3D" id="2.60.40.150">
    <property type="entry name" value="C2 domain"/>
    <property type="match status" value="1"/>
</dbReference>
<comment type="similarity">
    <text evidence="2">Belongs to the DOCK family.</text>
</comment>
<feature type="compositionally biased region" description="Basic residues" evidence="3">
    <location>
        <begin position="1127"/>
        <end position="1136"/>
    </location>
</feature>
<reference evidence="6 7" key="1">
    <citation type="journal article" date="2022" name="bioRxiv">
        <title>Genomics of Preaxostyla Flagellates Illuminates Evolutionary Transitions and the Path Towards Mitochondrial Loss.</title>
        <authorList>
            <person name="Novak L.V.F."/>
            <person name="Treitli S.C."/>
            <person name="Pyrih J."/>
            <person name="Halakuc P."/>
            <person name="Pipaliya S.V."/>
            <person name="Vacek V."/>
            <person name="Brzon O."/>
            <person name="Soukal P."/>
            <person name="Eme L."/>
            <person name="Dacks J.B."/>
            <person name="Karnkowska A."/>
            <person name="Elias M."/>
            <person name="Hampl V."/>
        </authorList>
    </citation>
    <scope>NUCLEOTIDE SEQUENCE [LARGE SCALE GENOMIC DNA]</scope>
    <source>
        <strain evidence="6">NAU3</strain>
        <tissue evidence="6">Gut</tissue>
    </source>
</reference>
<evidence type="ECO:0000256" key="1">
    <source>
        <dbReference type="ARBA" id="ARBA00022658"/>
    </source>
</evidence>
<feature type="compositionally biased region" description="Polar residues" evidence="3">
    <location>
        <begin position="338"/>
        <end position="352"/>
    </location>
</feature>
<comment type="caution">
    <text evidence="6">The sequence shown here is derived from an EMBL/GenBank/DDBJ whole genome shotgun (WGS) entry which is preliminary data.</text>
</comment>
<evidence type="ECO:0000259" key="5">
    <source>
        <dbReference type="PROSITE" id="PS51651"/>
    </source>
</evidence>
<feature type="domain" description="C2 DOCK-type" evidence="4">
    <location>
        <begin position="501"/>
        <end position="693"/>
    </location>
</feature>
<feature type="compositionally biased region" description="Pro residues" evidence="3">
    <location>
        <begin position="435"/>
        <end position="452"/>
    </location>
</feature>
<dbReference type="InterPro" id="IPR027357">
    <property type="entry name" value="DOCKER_dom"/>
</dbReference>
<dbReference type="InterPro" id="IPR046773">
    <property type="entry name" value="DOCKER_Lobe_C"/>
</dbReference>
<dbReference type="Gene3D" id="1.25.40.410">
    <property type="match status" value="1"/>
</dbReference>
<evidence type="ECO:0000313" key="6">
    <source>
        <dbReference type="EMBL" id="KAK2950387.1"/>
    </source>
</evidence>
<accession>A0ABQ9XGB7</accession>
<feature type="region of interest" description="Disordered" evidence="3">
    <location>
        <begin position="1847"/>
        <end position="1866"/>
    </location>
</feature>
<dbReference type="InterPro" id="IPR027007">
    <property type="entry name" value="C2_DOCK-type_domain"/>
</dbReference>
<feature type="compositionally biased region" description="Pro residues" evidence="3">
    <location>
        <begin position="1754"/>
        <end position="1775"/>
    </location>
</feature>
<feature type="region of interest" description="Disordered" evidence="3">
    <location>
        <begin position="1228"/>
        <end position="1250"/>
    </location>
</feature>
<feature type="compositionally biased region" description="Polar residues" evidence="3">
    <location>
        <begin position="1720"/>
        <end position="1730"/>
    </location>
</feature>
<proteinExistence type="inferred from homology"/>
<organism evidence="6 7">
    <name type="scientific">Blattamonas nauphoetae</name>
    <dbReference type="NCBI Taxonomy" id="2049346"/>
    <lineage>
        <taxon>Eukaryota</taxon>
        <taxon>Metamonada</taxon>
        <taxon>Preaxostyla</taxon>
        <taxon>Oxymonadida</taxon>
        <taxon>Blattamonas</taxon>
    </lineage>
</organism>
<sequence length="2413" mass="275142">MDYATINNHPKRTKNTSSPFYVPHLIDSEEAGTKEENQLLKDAVANSQAKCSQLTQPYLIGYEPPKAMNDPSYRLSTSCFPNPPDSIRHLSIPPIYPFDMYRRQAIISIKPTSFSFPGAPDLHEPFFFTLSLFDLGKKTKLTEEFVFSLNKPDHMELMKDIKSPTVVTGTQRMADVALFSINPDNVSQVVLVLRVLKTLTPTEGGGYKKYAMTQKDIEAIKKKYDKMESYRKKIQERVRLYGDIQQQFGFWESELCIKSDPVDDEDEIKPKKSSQDGNGLVFTFLDSPTLKAKERSFEFDRVYEIEANSLHHLGSDFTEGDIMTKIEQIHKKIERNEGGNSAAQPEETTQGPNGPEAESEEAILSQRSDIPFSMRFELVVLKDSPIPTATLPDNRTLPSWEDSFRTNKDSENPSLNSTINLKRPQTMSPLKSTPPSIPNRPAPIPPSGPPTPLNRSLVQSTVISQTSSPTLNRQLFPPNQNIRHVLSFPSPHNPTPFLEQTSLLYIYPESVQFSMLPSSASIRNIYVEIRVKQTDSSVDEAGLPLIFNTKCDGRADHGGMLEVINCAMKYHSHPPSFGDEIKIALPLNCQDKLHVLFSFYHVQCKQGKKGERPPKISLAYSVLPLDIHNWKKNDDGSDNEKSDLSPSLEIDTHALPIFTSLPAGYMSWFTPSGKESTVKAPEQPVLQKNQLAFSLRHRFVSTVQTQSHHLQRFFALTGIPLPISPLSSSTLIHIKSLQDVIDYEQINQPTEQQQMYWEKALCFLKLANERFVLGHVTPIFNQLLVGICSSSELIRNASFRSFLDVAQLTDRNSPQSLSLLAQAKKHGIKLTSQTELSPILQNYATELMENPMSHVGTRMYPFISFLSTWRNHLHVMRLSPSFNPQLASNCTDEIESQMHSVLFDSATIFLSKFRLTTDHLLFSWFIFKCILRSIQLYIFKTHVSPIASMAGLSFFTPSSASVLPPVFFDALDAFVEESVLFIKLILKFTETGMERQVLCFVKSFICFITDLTIVLGTGRKEREREREKLEATLRNKSVPGPSQTSAKQDDVYDISTSDLYISPFEQNRLVHSLMTFFNEMNPDAPQSIRSYWVIKLSALQILTQSDAWYLLIFPPEVNSAAPYTLQRKRPRRKKRLMKEQREKQTPQIGRGLYSQRLANRLSVAESDSLDASFWAEEEEREEVENQNFSWKPAGSRYLVHYVIMQIWECQTLLNGYCRLPVRKNVTTEKMEDDGDNDEPPSPLNSTQEEAKSFTIQRKFIQTTLEMCPIKKEYKSWITDFKPFHLMRDLLSRVDIDELFSPNEQTFTQTRTRQRIAEMYFLFAVITFENIPTLQAMQTTDSYSVTECLLCCLWILRNSDPLLLTEWLTDRNASVDYSSNRSKQDTDLRSPESFESIIRFVSFALPVLQSKNFLHLMTSEEFSAPLTTGCEDMFGEQQLFVPHMQQTSNKKKKKDDKKEKTQFQTLDRQTLLTNWQGKDLINRCRFLTCICEDTLLRILHDAVVNVVTLTQPPSTFEQQARLPVGEQQSEDLLTQRTSLQLFYPHVRMSQTDKNPFDVSKKTPEPDGSIPVFHRLFHPDEGNMLHCLRLVNQGVDGLSEEWRPTGLHLVENVKGLAAFIWDAVIDLIDEICCTENIFLFFSLLNFLILHTSYFLFLGPTQHNHLIVKKLLLMGCSTKSILVRNNAIQSLYLLMKFNTIVQQDQQNRLRAAAAQPDSFIHSGSAQPSYDQSQPNAPPPLPPPPALTGMSATKAPATPAPTQPGFPKPRLVPAPPRPGTGPVGSIGLAKGRYSLAISNQNSVTLPSLFSRTKTELIRIVSSLDSLTGKQEEELNIMLTLIQGIVEDDNRAAQERMKQEANRPRDGADKSQTNVWTIEQQDLILFGRQSQFDAVVNDLCYQVTTIIMNLSRLRKMKDEQWIQKSQLYWTIVKSYGTNPVLRFVWLGNLVEAQLKQQKVDEAAITQLMKCGLILEIICEFVERRYIPSPPIKWEWADYNSPTTGCSWQRNIRKIIPDYQKMSKETLNKLLSNEVIESIINSNAFTFTSVIEQLSYCAALFNHAKLFELTLHVRFILQPLYFSSFNIKPLPEFFTSLASDCQGIVDNTAESRIRYSFYLIGLYGNIFGELNGREFVWKEYLFVSLGDMVKIVKNEFSNLIDPDEIIFLKDHFPAAPTYSKGFSKRSRSATNTPTTEVYHLPTPKILDPTKCYVNIKPLEIDSLEGPSELSANPSLQSLRISRFHYDQNFTREGVKQASMENTYLYRRIVTTEHSIPYCLTLVRVDDSQTEVIEFSPCQNAMIDIHNRIAKIQQALEAEPFIIKSLQYLLAGALTPQVNQGPIAIFHLFLRDKQAEISKEDANLVKTTFFHFFALCYRCLEKHAQFPTQVEMHNSFVEGYNKYLKDIEDEIPGLPMASLL</sequence>
<evidence type="ECO:0000313" key="7">
    <source>
        <dbReference type="Proteomes" id="UP001281761"/>
    </source>
</evidence>
<feature type="region of interest" description="Disordered" evidence="3">
    <location>
        <begin position="386"/>
        <end position="455"/>
    </location>
</feature>
<protein>
    <submittedName>
        <fullName evidence="6">Dedicator of cytokinesis protein 7</fullName>
    </submittedName>
</protein>
<dbReference type="PANTHER" id="PTHR23317:SF76">
    <property type="entry name" value="LD20667P"/>
    <property type="match status" value="1"/>
</dbReference>
<feature type="region of interest" description="Disordered" evidence="3">
    <location>
        <begin position="1720"/>
        <end position="1780"/>
    </location>
</feature>
<gene>
    <name evidence="6" type="ORF">BLNAU_14628</name>
</gene>
<dbReference type="InterPro" id="IPR026791">
    <property type="entry name" value="DOCK"/>
</dbReference>
<dbReference type="PROSITE" id="PS51650">
    <property type="entry name" value="C2_DOCK"/>
    <property type="match status" value="1"/>
</dbReference>
<feature type="compositionally biased region" description="Pro residues" evidence="3">
    <location>
        <begin position="1732"/>
        <end position="1742"/>
    </location>
</feature>
<dbReference type="Proteomes" id="UP001281761">
    <property type="component" value="Unassembled WGS sequence"/>
</dbReference>
<feature type="domain" description="DOCKER" evidence="5">
    <location>
        <begin position="1928"/>
        <end position="2413"/>
    </location>
</feature>
<dbReference type="Gene3D" id="1.20.58.740">
    <property type="match status" value="1"/>
</dbReference>
<dbReference type="InterPro" id="IPR046769">
    <property type="entry name" value="DOCKER_Lobe_A"/>
</dbReference>
<dbReference type="InterPro" id="IPR043161">
    <property type="entry name" value="DOCK_C_lobe_A"/>
</dbReference>
<dbReference type="InterPro" id="IPR043162">
    <property type="entry name" value="DOCK_C_lobe_C"/>
</dbReference>